<organism evidence="9 10">
    <name type="scientific">Paenibacillus faecis</name>
    <dbReference type="NCBI Taxonomy" id="862114"/>
    <lineage>
        <taxon>Bacteria</taxon>
        <taxon>Bacillati</taxon>
        <taxon>Bacillota</taxon>
        <taxon>Bacilli</taxon>
        <taxon>Bacillales</taxon>
        <taxon>Paenibacillaceae</taxon>
        <taxon>Paenibacillus</taxon>
    </lineage>
</organism>
<dbReference type="PRINTS" id="PR01988">
    <property type="entry name" value="EXPORTERBACE"/>
</dbReference>
<dbReference type="Proteomes" id="UP000325218">
    <property type="component" value="Unassembled WGS sequence"/>
</dbReference>
<evidence type="ECO:0000256" key="6">
    <source>
        <dbReference type="ARBA" id="ARBA00023136"/>
    </source>
</evidence>
<dbReference type="EMBL" id="VSDO01000004">
    <property type="protein sequence ID" value="TYA11661.1"/>
    <property type="molecule type" value="Genomic_DNA"/>
</dbReference>
<evidence type="ECO:0000256" key="3">
    <source>
        <dbReference type="ARBA" id="ARBA00022475"/>
    </source>
</evidence>
<comment type="caution">
    <text evidence="9">The sequence shown here is derived from an EMBL/GenBank/DDBJ whole genome shotgun (WGS) entry which is preliminary data.</text>
</comment>
<keyword evidence="5 7" id="KW-1133">Transmembrane helix</keyword>
<evidence type="ECO:0000313" key="9">
    <source>
        <dbReference type="EMBL" id="TYA11661.1"/>
    </source>
</evidence>
<feature type="transmembrane region" description="Helical" evidence="7">
    <location>
        <begin position="393"/>
        <end position="413"/>
    </location>
</feature>
<protein>
    <submittedName>
        <fullName evidence="9">MFS transporter</fullName>
    </submittedName>
</protein>
<keyword evidence="4 7" id="KW-0812">Transmembrane</keyword>
<sequence length="433" mass="45536">MKQPQARIAAEGGLLQNKAYLALMASQLISNLGDWLHILALLTMIGLKWEATPWQITATMLCMLIPMLLGGPAAGVLADRMERKKLMIVADAVRFVIVLGLVFVTHLWQVYALLIAKSVFDVLFSPAKNGKIKEVVPPEHMEKAVSYSAIIEQGSKIIGPALGGVLTVAFGITSCFMIDAASFLLSGLILLAVPGRRTEAGSSAEVDNPGEKPGFWGELTEGVKAIARIPLIAFGLLMLAMALLILQVADSQTVVLFREIPGMPEDMLGWSIALSGFGTLAAAGLNGLLRRCTPLMKMGTGGVLLGAVFAGAGYFAVSGGLLGASGHALMLALYFLAGTGAGLVFIPFQVTLQQRTPESLTGRVFGTVTSVTSAAAVAGPMFGGYIVTAFGPAPAFILSGGLMVLLALLLLFFKSMIMKRDRTSLQQQQAAGL</sequence>
<reference evidence="9 10" key="1">
    <citation type="submission" date="2019-08" db="EMBL/GenBank/DDBJ databases">
        <title>Genome sequencing of Paenibacillus faecis DSM 23593(T).</title>
        <authorList>
            <person name="Kook J.-K."/>
            <person name="Park S.-N."/>
            <person name="Lim Y.K."/>
        </authorList>
    </citation>
    <scope>NUCLEOTIDE SEQUENCE [LARGE SCALE GENOMIC DNA]</scope>
    <source>
        <strain evidence="9 10">DSM 23593</strain>
    </source>
</reference>
<dbReference type="PANTHER" id="PTHR43266:SF2">
    <property type="entry name" value="MAJOR FACILITATOR SUPERFAMILY (MFS) PROFILE DOMAIN-CONTAINING PROTEIN"/>
    <property type="match status" value="1"/>
</dbReference>
<keyword evidence="2" id="KW-0813">Transport</keyword>
<feature type="domain" description="Major facilitator superfamily (MFS) profile" evidence="8">
    <location>
        <begin position="19"/>
        <end position="418"/>
    </location>
</feature>
<dbReference type="PANTHER" id="PTHR43266">
    <property type="entry name" value="MACROLIDE-EFFLUX PROTEIN"/>
    <property type="match status" value="1"/>
</dbReference>
<dbReference type="InterPro" id="IPR011701">
    <property type="entry name" value="MFS"/>
</dbReference>
<feature type="transmembrane region" description="Helical" evidence="7">
    <location>
        <begin position="54"/>
        <end position="74"/>
    </location>
</feature>
<dbReference type="InterPro" id="IPR022324">
    <property type="entry name" value="Bacilysin_exporter_BacE_put"/>
</dbReference>
<feature type="transmembrane region" description="Helical" evidence="7">
    <location>
        <begin position="328"/>
        <end position="352"/>
    </location>
</feature>
<name>A0A5D0CP58_9BACL</name>
<feature type="transmembrane region" description="Helical" evidence="7">
    <location>
        <begin position="364"/>
        <end position="387"/>
    </location>
</feature>
<dbReference type="GO" id="GO:0005886">
    <property type="term" value="C:plasma membrane"/>
    <property type="evidence" value="ECO:0007669"/>
    <property type="project" value="UniProtKB-SubCell"/>
</dbReference>
<evidence type="ECO:0000259" key="8">
    <source>
        <dbReference type="PROSITE" id="PS50850"/>
    </source>
</evidence>
<keyword evidence="3" id="KW-1003">Cell membrane</keyword>
<feature type="transmembrane region" description="Helical" evidence="7">
    <location>
        <begin position="268"/>
        <end position="289"/>
    </location>
</feature>
<accession>A0A5D0CP58</accession>
<evidence type="ECO:0000256" key="7">
    <source>
        <dbReference type="SAM" id="Phobius"/>
    </source>
</evidence>
<feature type="transmembrane region" description="Helical" evidence="7">
    <location>
        <begin position="301"/>
        <end position="322"/>
    </location>
</feature>
<keyword evidence="6 7" id="KW-0472">Membrane</keyword>
<dbReference type="Pfam" id="PF07690">
    <property type="entry name" value="MFS_1"/>
    <property type="match status" value="1"/>
</dbReference>
<dbReference type="InterPro" id="IPR020846">
    <property type="entry name" value="MFS_dom"/>
</dbReference>
<dbReference type="GO" id="GO:0022857">
    <property type="term" value="F:transmembrane transporter activity"/>
    <property type="evidence" value="ECO:0007669"/>
    <property type="project" value="InterPro"/>
</dbReference>
<dbReference type="RefSeq" id="WP_148455724.1">
    <property type="nucleotide sequence ID" value="NZ_VSDO01000004.1"/>
</dbReference>
<dbReference type="Gene3D" id="1.20.1250.20">
    <property type="entry name" value="MFS general substrate transporter like domains"/>
    <property type="match status" value="1"/>
</dbReference>
<feature type="transmembrane region" description="Helical" evidence="7">
    <location>
        <begin position="168"/>
        <end position="193"/>
    </location>
</feature>
<dbReference type="AlphaFoldDB" id="A0A5D0CP58"/>
<gene>
    <name evidence="9" type="ORF">FRY98_21320</name>
</gene>
<dbReference type="SUPFAM" id="SSF103473">
    <property type="entry name" value="MFS general substrate transporter"/>
    <property type="match status" value="1"/>
</dbReference>
<proteinExistence type="predicted"/>
<evidence type="ECO:0000256" key="4">
    <source>
        <dbReference type="ARBA" id="ARBA00022692"/>
    </source>
</evidence>
<evidence type="ECO:0000256" key="2">
    <source>
        <dbReference type="ARBA" id="ARBA00022448"/>
    </source>
</evidence>
<keyword evidence="10" id="KW-1185">Reference proteome</keyword>
<evidence type="ECO:0000256" key="5">
    <source>
        <dbReference type="ARBA" id="ARBA00022989"/>
    </source>
</evidence>
<feature type="transmembrane region" description="Helical" evidence="7">
    <location>
        <begin position="20"/>
        <end position="42"/>
    </location>
</feature>
<dbReference type="InterPro" id="IPR036259">
    <property type="entry name" value="MFS_trans_sf"/>
</dbReference>
<dbReference type="PROSITE" id="PS50850">
    <property type="entry name" value="MFS"/>
    <property type="match status" value="1"/>
</dbReference>
<evidence type="ECO:0000313" key="10">
    <source>
        <dbReference type="Proteomes" id="UP000325218"/>
    </source>
</evidence>
<evidence type="ECO:0000256" key="1">
    <source>
        <dbReference type="ARBA" id="ARBA00004651"/>
    </source>
</evidence>
<feature type="transmembrane region" description="Helical" evidence="7">
    <location>
        <begin position="229"/>
        <end position="248"/>
    </location>
</feature>
<dbReference type="CDD" id="cd06173">
    <property type="entry name" value="MFS_MefA_like"/>
    <property type="match status" value="1"/>
</dbReference>
<feature type="transmembrane region" description="Helical" evidence="7">
    <location>
        <begin position="95"/>
        <end position="116"/>
    </location>
</feature>
<dbReference type="OrthoDB" id="9775268at2"/>
<comment type="subcellular location">
    <subcellularLocation>
        <location evidence="1">Cell membrane</location>
        <topology evidence="1">Multi-pass membrane protein</topology>
    </subcellularLocation>
</comment>